<sequence length="228" mass="26312">MLFLAVSCGFLAEYKLEHTIEHNREKQYARTLYEDLQADTAALRAALVDNSFSQAKIDTFRQLVHLKAINQVPPGTWYYFGRFGTRVSNVALQEATLQQLLSSGGLRYFKRLNVVDGIANYCQSVRIMKEIVNFQVALLNDLTNARNKIFDAYYLDEIMDFDIAQEKIDSFKRQSFPLLTSKRNDFIQYANLCQAKHSGQKVLQYKMNEALNSAAKLIVLLKKEYRLE</sequence>
<name>A0A0C1LGG5_9BACT</name>
<comment type="caution">
    <text evidence="1">The sequence shown here is derived from an EMBL/GenBank/DDBJ whole genome shotgun (WGS) entry which is preliminary data.</text>
</comment>
<dbReference type="AlphaFoldDB" id="A0A0C1LGG5"/>
<dbReference type="EMBL" id="JSVC01000013">
    <property type="protein sequence ID" value="KIC94428.1"/>
    <property type="molecule type" value="Genomic_DNA"/>
</dbReference>
<organism evidence="1 2">
    <name type="scientific">Flavihumibacter solisilvae</name>
    <dbReference type="NCBI Taxonomy" id="1349421"/>
    <lineage>
        <taxon>Bacteria</taxon>
        <taxon>Pseudomonadati</taxon>
        <taxon>Bacteroidota</taxon>
        <taxon>Chitinophagia</taxon>
        <taxon>Chitinophagales</taxon>
        <taxon>Chitinophagaceae</taxon>
        <taxon>Flavihumibacter</taxon>
    </lineage>
</organism>
<protein>
    <submittedName>
        <fullName evidence="1">Uncharacterized protein</fullName>
    </submittedName>
</protein>
<reference evidence="1 2" key="1">
    <citation type="submission" date="2014-11" db="EMBL/GenBank/DDBJ databases">
        <title>Genome sequence of Flavihumibacter solisilvae 3-3.</title>
        <authorList>
            <person name="Zhou G."/>
            <person name="Li M."/>
            <person name="Wang G."/>
        </authorList>
    </citation>
    <scope>NUCLEOTIDE SEQUENCE [LARGE SCALE GENOMIC DNA]</scope>
    <source>
        <strain evidence="1 2">3-3</strain>
    </source>
</reference>
<evidence type="ECO:0000313" key="2">
    <source>
        <dbReference type="Proteomes" id="UP000031408"/>
    </source>
</evidence>
<dbReference type="Proteomes" id="UP000031408">
    <property type="component" value="Unassembled WGS sequence"/>
</dbReference>
<accession>A0A0C1LGG5</accession>
<proteinExistence type="predicted"/>
<evidence type="ECO:0000313" key="1">
    <source>
        <dbReference type="EMBL" id="KIC94428.1"/>
    </source>
</evidence>
<gene>
    <name evidence="1" type="ORF">OI18_12545</name>
</gene>
<keyword evidence="2" id="KW-1185">Reference proteome</keyword>